<dbReference type="Pfam" id="PF03564">
    <property type="entry name" value="DUF1759"/>
    <property type="match status" value="1"/>
</dbReference>
<evidence type="ECO:0000313" key="1">
    <source>
        <dbReference type="EMBL" id="PFX15266.1"/>
    </source>
</evidence>
<comment type="caution">
    <text evidence="1">The sequence shown here is derived from an EMBL/GenBank/DDBJ whole genome shotgun (WGS) entry which is preliminary data.</text>
</comment>
<dbReference type="AlphaFoldDB" id="A0A2B4RDP0"/>
<name>A0A2B4RDP0_STYPI</name>
<sequence length="169" mass="19859">MVRLRQCLTGHALEAICGLAVTACEYEEEKEILKMKYGGTHRLLRSYMDQQEQVPLIRSNDIHALEKFADLVRISGRVTSRRKRRETWWTHRPPLSTWVDPVISFLYTREPNWSERKESCCDIDNSLKKFRTIEKSSTDGDDKLVHTEEERLALSKVKDSLKYKMEDIV</sequence>
<dbReference type="InterPro" id="IPR005312">
    <property type="entry name" value="DUF1759"/>
</dbReference>
<proteinExistence type="predicted"/>
<dbReference type="EMBL" id="LSMT01000666">
    <property type="protein sequence ID" value="PFX15266.1"/>
    <property type="molecule type" value="Genomic_DNA"/>
</dbReference>
<reference evidence="2" key="1">
    <citation type="journal article" date="2017" name="bioRxiv">
        <title>Comparative analysis of the genomes of Stylophora pistillata and Acropora digitifera provides evidence for extensive differences between species of corals.</title>
        <authorList>
            <person name="Voolstra C.R."/>
            <person name="Li Y."/>
            <person name="Liew Y.J."/>
            <person name="Baumgarten S."/>
            <person name="Zoccola D."/>
            <person name="Flot J.-F."/>
            <person name="Tambutte S."/>
            <person name="Allemand D."/>
            <person name="Aranda M."/>
        </authorList>
    </citation>
    <scope>NUCLEOTIDE SEQUENCE [LARGE SCALE GENOMIC DNA]</scope>
</reference>
<accession>A0A2B4RDP0</accession>
<organism evidence="1 2">
    <name type="scientific">Stylophora pistillata</name>
    <name type="common">Smooth cauliflower coral</name>
    <dbReference type="NCBI Taxonomy" id="50429"/>
    <lineage>
        <taxon>Eukaryota</taxon>
        <taxon>Metazoa</taxon>
        <taxon>Cnidaria</taxon>
        <taxon>Anthozoa</taxon>
        <taxon>Hexacorallia</taxon>
        <taxon>Scleractinia</taxon>
        <taxon>Astrocoeniina</taxon>
        <taxon>Pocilloporidae</taxon>
        <taxon>Stylophora</taxon>
    </lineage>
</organism>
<gene>
    <name evidence="1" type="ORF">AWC38_SpisGene20516</name>
</gene>
<evidence type="ECO:0000313" key="2">
    <source>
        <dbReference type="Proteomes" id="UP000225706"/>
    </source>
</evidence>
<keyword evidence="2" id="KW-1185">Reference proteome</keyword>
<protein>
    <submittedName>
        <fullName evidence="1">Uncharacterized protein</fullName>
    </submittedName>
</protein>
<dbReference type="Proteomes" id="UP000225706">
    <property type="component" value="Unassembled WGS sequence"/>
</dbReference>